<dbReference type="AlphaFoldDB" id="A0A369JD93"/>
<name>A0A369JD93_HYPMA</name>
<proteinExistence type="predicted"/>
<dbReference type="Proteomes" id="UP000076154">
    <property type="component" value="Unassembled WGS sequence"/>
</dbReference>
<dbReference type="EMBL" id="LUEZ02000071">
    <property type="protein sequence ID" value="RDB20081.1"/>
    <property type="molecule type" value="Genomic_DNA"/>
</dbReference>
<keyword evidence="2" id="KW-1185">Reference proteome</keyword>
<comment type="caution">
    <text evidence="1">The sequence shown here is derived from an EMBL/GenBank/DDBJ whole genome shotgun (WGS) entry which is preliminary data.</text>
</comment>
<protein>
    <submittedName>
        <fullName evidence="1">Uncharacterized protein</fullName>
    </submittedName>
</protein>
<evidence type="ECO:0000313" key="1">
    <source>
        <dbReference type="EMBL" id="RDB20081.1"/>
    </source>
</evidence>
<reference evidence="1" key="1">
    <citation type="submission" date="2018-04" db="EMBL/GenBank/DDBJ databases">
        <title>Whole genome sequencing of Hypsizygus marmoreus.</title>
        <authorList>
            <person name="Choi I.-G."/>
            <person name="Min B."/>
            <person name="Kim J.-G."/>
            <person name="Kim S."/>
            <person name="Oh Y.-L."/>
            <person name="Kong W.-S."/>
            <person name="Park H."/>
            <person name="Jeong J."/>
            <person name="Song E.-S."/>
        </authorList>
    </citation>
    <scope>NUCLEOTIDE SEQUENCE [LARGE SCALE GENOMIC DNA]</scope>
    <source>
        <strain evidence="1">51987-8</strain>
    </source>
</reference>
<organism evidence="1 2">
    <name type="scientific">Hypsizygus marmoreus</name>
    <name type="common">White beech mushroom</name>
    <name type="synonym">Agaricus marmoreus</name>
    <dbReference type="NCBI Taxonomy" id="39966"/>
    <lineage>
        <taxon>Eukaryota</taxon>
        <taxon>Fungi</taxon>
        <taxon>Dikarya</taxon>
        <taxon>Basidiomycota</taxon>
        <taxon>Agaricomycotina</taxon>
        <taxon>Agaricomycetes</taxon>
        <taxon>Agaricomycetidae</taxon>
        <taxon>Agaricales</taxon>
        <taxon>Tricholomatineae</taxon>
        <taxon>Lyophyllaceae</taxon>
        <taxon>Hypsizygus</taxon>
    </lineage>
</organism>
<sequence length="89" mass="10139">MIPHTNIRRRLQGVPAEVPARNHVVSRSISSSLPTSQACRQLSKKTADIWLQKFAAYLSATDLEEVTSCFLPNVWLRDILTFTWSNRVL</sequence>
<gene>
    <name evidence="1" type="ORF">Hypma_012862</name>
</gene>
<dbReference type="InParanoid" id="A0A369JD93"/>
<evidence type="ECO:0000313" key="2">
    <source>
        <dbReference type="Proteomes" id="UP000076154"/>
    </source>
</evidence>
<accession>A0A369JD93</accession>